<name>A0ACB8B2G3_9AGAM</name>
<evidence type="ECO:0000313" key="2">
    <source>
        <dbReference type="Proteomes" id="UP000790709"/>
    </source>
</evidence>
<gene>
    <name evidence="1" type="ORF">BV22DRAFT_841402</name>
</gene>
<dbReference type="Proteomes" id="UP000790709">
    <property type="component" value="Unassembled WGS sequence"/>
</dbReference>
<organism evidence="1 2">
    <name type="scientific">Leucogyrophana mollusca</name>
    <dbReference type="NCBI Taxonomy" id="85980"/>
    <lineage>
        <taxon>Eukaryota</taxon>
        <taxon>Fungi</taxon>
        <taxon>Dikarya</taxon>
        <taxon>Basidiomycota</taxon>
        <taxon>Agaricomycotina</taxon>
        <taxon>Agaricomycetes</taxon>
        <taxon>Agaricomycetidae</taxon>
        <taxon>Boletales</taxon>
        <taxon>Boletales incertae sedis</taxon>
        <taxon>Leucogyrophana</taxon>
    </lineage>
</organism>
<evidence type="ECO:0000313" key="1">
    <source>
        <dbReference type="EMBL" id="KAH7919871.1"/>
    </source>
</evidence>
<protein>
    <submittedName>
        <fullName evidence="1">Uncharacterized protein</fullName>
    </submittedName>
</protein>
<sequence length="155" mass="17145">MGSPFLLSYASLPRSKAPSRCLPHQSCNQLPKLVEINRSLGADVHCRLRTDVLENQELPSDFCATPVASQPHHRLCGVFAIPTFAGRSHCTGILESKRCRPSVIAFDCCPSLSHSHWRWHNHNAITRRTKGQPADVMLDLFSRPSASTCCILGRG</sequence>
<comment type="caution">
    <text evidence="1">The sequence shown here is derived from an EMBL/GenBank/DDBJ whole genome shotgun (WGS) entry which is preliminary data.</text>
</comment>
<proteinExistence type="predicted"/>
<accession>A0ACB8B2G3</accession>
<reference evidence="1" key="1">
    <citation type="journal article" date="2021" name="New Phytol.">
        <title>Evolutionary innovations through gain and loss of genes in the ectomycorrhizal Boletales.</title>
        <authorList>
            <person name="Wu G."/>
            <person name="Miyauchi S."/>
            <person name="Morin E."/>
            <person name="Kuo A."/>
            <person name="Drula E."/>
            <person name="Varga T."/>
            <person name="Kohler A."/>
            <person name="Feng B."/>
            <person name="Cao Y."/>
            <person name="Lipzen A."/>
            <person name="Daum C."/>
            <person name="Hundley H."/>
            <person name="Pangilinan J."/>
            <person name="Johnson J."/>
            <person name="Barry K."/>
            <person name="LaButti K."/>
            <person name="Ng V."/>
            <person name="Ahrendt S."/>
            <person name="Min B."/>
            <person name="Choi I.G."/>
            <person name="Park H."/>
            <person name="Plett J.M."/>
            <person name="Magnuson J."/>
            <person name="Spatafora J.W."/>
            <person name="Nagy L.G."/>
            <person name="Henrissat B."/>
            <person name="Grigoriev I.V."/>
            <person name="Yang Z.L."/>
            <person name="Xu J."/>
            <person name="Martin F.M."/>
        </authorList>
    </citation>
    <scope>NUCLEOTIDE SEQUENCE</scope>
    <source>
        <strain evidence="1">KUC20120723A-06</strain>
    </source>
</reference>
<keyword evidence="2" id="KW-1185">Reference proteome</keyword>
<dbReference type="EMBL" id="MU266623">
    <property type="protein sequence ID" value="KAH7919871.1"/>
    <property type="molecule type" value="Genomic_DNA"/>
</dbReference>